<gene>
    <name evidence="2" type="ORF">DFP72DRAFT_1170700</name>
</gene>
<sequence>MINLHSVSQFGRGAQLSSYFFVTDIVLKPLDAFFQGKSPSVKEFVVFGIRGVGPEGQRYTLTSASFNKWTTPDPIEYPSSKNRIDIIVRCDKGNDIGFLHLDRTEEGFGESAEGIVHTSNVKAVDGRTCFTLSYEVVSLTLAGTVDPDKLPRILRTNSIHLAKQFQRTRRVFDLTEAISVQRNGVKITSEGNADLPEYLDNLGSWLRYLYGFTHDLRHIEESVAAQRRSVRLAPVGYEELPILLDNLGESLWCRMRHTGNFEDILEAISAQKEAVRLSSMSDELLPERLGHLGESYQRRFDRTGNPFDLDEAISARDRAVQLTPDRHEDMPMTLCELGNSLRSRFERKGDLDDIARAVSVQKMASDLIEDGRLNQPVILNNLAISLQRRFERTGDIQDVVEAISYLQRALKSIKEGHPSLTAILVNLAVAYRSRFRRTGNLDDIAEAISVGQRVIRLTPEDDENLPLVYHNLGSSFLLRFQTTNELHDINKAITSLEQALRLTPEDSPSRPTMLTSFGGALQNRFERTGDVADIAEAISAQQNAALLTPSDHPSLPLVLNNLGSSFQRRFERTNDLPDINEAITSLRRAMQITPSGHPHLPGRLSNFGSALQRRFERTGAMEDINEAVSVRRRAVQLASEADHTELSTFLNHLGNSLQCLFDRTGNIGDVDEAIEFKQRSVDITPVGHPSLLIHLINLGISLSSRFETTKALDDVERAISAQKRAVQLTPEGHPALPSRLGHLGNSLYSRYLLTENSEDLDASISKYKASAQCTFGSPRDRLEGAKRWVLRLHRHYPQSPELFDAGDAAMALATRMVDLDQSLQRRYTQIREVSAMAPESAAFALSVGRADKALEWLEQGRCLVWSQLNHLRTPLDDLRARDASLAQRIADVSKQLEQGVAASTRAFGQGTSLPDRILVEDGMRERLKLAKEWEDLLRTVRDIPGFKAFLKPSPCSDILSNLPEGGTVVVINIDGVRADALALMAGLDEPLHIPLPNLTLEKAFMYRSRLTAQLQLQGMRERELETLDRSMRPVPNRNRKRSRLDEESVRGVLYNLWVEVVKPILDMLALPKRDSSSKGMPPRIWWCPTGPLSLLPIHAAGIYDEQGSHCVMDYAVSSYTPTVTSLTDRVKNHRRINQGVVGLFLTSQPKVPGAAEITGTSREVEAAYSRARQNRARALKLVGDDVTVEECLDHLKAYSNVHLACHASQNVAEPLESRFLFHDGSMTLGMIIQRNLKNADLAFLSACQTSTGDEQLSNESVHLAAGMLAAGYRRVVATMWSIGDQHATDVSSDFYEYLWRRADVGDQFDGSLSAYALHEAIQKLRNRLDNSESSLLAWVPFVHFGY</sequence>
<dbReference type="Gene3D" id="1.25.40.10">
    <property type="entry name" value="Tetratricopeptide repeat domain"/>
    <property type="match status" value="3"/>
</dbReference>
<keyword evidence="3" id="KW-1185">Reference proteome</keyword>
<dbReference type="OrthoDB" id="3259646at2759"/>
<dbReference type="Proteomes" id="UP000521943">
    <property type="component" value="Unassembled WGS sequence"/>
</dbReference>
<dbReference type="EMBL" id="JACGCI010000038">
    <property type="protein sequence ID" value="KAF6753618.1"/>
    <property type="molecule type" value="Genomic_DNA"/>
</dbReference>
<dbReference type="InterPro" id="IPR024983">
    <property type="entry name" value="CHAT_dom"/>
</dbReference>
<name>A0A8H6M2Z1_9AGAR</name>
<reference evidence="2 3" key="1">
    <citation type="submission" date="2020-07" db="EMBL/GenBank/DDBJ databases">
        <title>Comparative genomics of pyrophilous fungi reveals a link between fire events and developmental genes.</title>
        <authorList>
            <consortium name="DOE Joint Genome Institute"/>
            <person name="Steindorff A.S."/>
            <person name="Carver A."/>
            <person name="Calhoun S."/>
            <person name="Stillman K."/>
            <person name="Liu H."/>
            <person name="Lipzen A."/>
            <person name="Pangilinan J."/>
            <person name="Labutti K."/>
            <person name="Bruns T.D."/>
            <person name="Grigoriev I.V."/>
        </authorList>
    </citation>
    <scope>NUCLEOTIDE SEQUENCE [LARGE SCALE GENOMIC DNA]</scope>
    <source>
        <strain evidence="2 3">CBS 144469</strain>
    </source>
</reference>
<proteinExistence type="predicted"/>
<dbReference type="PANTHER" id="PTHR19959:SF119">
    <property type="entry name" value="FUNGAL LIPASE-LIKE DOMAIN-CONTAINING PROTEIN"/>
    <property type="match status" value="1"/>
</dbReference>
<evidence type="ECO:0000313" key="3">
    <source>
        <dbReference type="Proteomes" id="UP000521943"/>
    </source>
</evidence>
<evidence type="ECO:0000259" key="1">
    <source>
        <dbReference type="Pfam" id="PF12770"/>
    </source>
</evidence>
<dbReference type="InterPro" id="IPR011990">
    <property type="entry name" value="TPR-like_helical_dom_sf"/>
</dbReference>
<evidence type="ECO:0000313" key="2">
    <source>
        <dbReference type="EMBL" id="KAF6753618.1"/>
    </source>
</evidence>
<organism evidence="2 3">
    <name type="scientific">Ephemerocybe angulata</name>
    <dbReference type="NCBI Taxonomy" id="980116"/>
    <lineage>
        <taxon>Eukaryota</taxon>
        <taxon>Fungi</taxon>
        <taxon>Dikarya</taxon>
        <taxon>Basidiomycota</taxon>
        <taxon>Agaricomycotina</taxon>
        <taxon>Agaricomycetes</taxon>
        <taxon>Agaricomycetidae</taxon>
        <taxon>Agaricales</taxon>
        <taxon>Agaricineae</taxon>
        <taxon>Psathyrellaceae</taxon>
        <taxon>Ephemerocybe</taxon>
    </lineage>
</organism>
<feature type="domain" description="CHAT" evidence="1">
    <location>
        <begin position="1056"/>
        <end position="1345"/>
    </location>
</feature>
<protein>
    <submittedName>
        <fullName evidence="2">CHAT domain-containing protein</fullName>
    </submittedName>
</protein>
<dbReference type="Pfam" id="PF12770">
    <property type="entry name" value="CHAT"/>
    <property type="match status" value="1"/>
</dbReference>
<dbReference type="SUPFAM" id="SSF48452">
    <property type="entry name" value="TPR-like"/>
    <property type="match status" value="1"/>
</dbReference>
<dbReference type="PANTHER" id="PTHR19959">
    <property type="entry name" value="KINESIN LIGHT CHAIN"/>
    <property type="match status" value="1"/>
</dbReference>
<comment type="caution">
    <text evidence="2">The sequence shown here is derived from an EMBL/GenBank/DDBJ whole genome shotgun (WGS) entry which is preliminary data.</text>
</comment>
<accession>A0A8H6M2Z1</accession>